<dbReference type="Gene3D" id="1.10.287.110">
    <property type="entry name" value="DnaJ domain"/>
    <property type="match status" value="1"/>
</dbReference>
<reference evidence="2" key="1">
    <citation type="submission" date="2022-09" db="EMBL/GenBank/DDBJ databases">
        <title>The genome sequence of Tsuneonella sp. YG55.</title>
        <authorList>
            <person name="Liu Y."/>
        </authorList>
    </citation>
    <scope>NUCLEOTIDE SEQUENCE</scope>
    <source>
        <strain evidence="2">YG55</strain>
    </source>
</reference>
<sequence length="95" mass="10537">MIKLLLVAGLVSLIVRIATHRWPWEYLSAKPTRAQAVLRARKLLGVPHEAGRGEILEAHRRLIARVHPDRGGTSDQVHAANDARDLLLGELPDGR</sequence>
<dbReference type="SUPFAM" id="SSF46565">
    <property type="entry name" value="Chaperone J-domain"/>
    <property type="match status" value="1"/>
</dbReference>
<evidence type="ECO:0000313" key="3">
    <source>
        <dbReference type="Proteomes" id="UP001142648"/>
    </source>
</evidence>
<comment type="caution">
    <text evidence="2">The sequence shown here is derived from an EMBL/GenBank/DDBJ whole genome shotgun (WGS) entry which is preliminary data.</text>
</comment>
<dbReference type="Proteomes" id="UP001142648">
    <property type="component" value="Unassembled WGS sequence"/>
</dbReference>
<evidence type="ECO:0000313" key="2">
    <source>
        <dbReference type="EMBL" id="MCT2557982.1"/>
    </source>
</evidence>
<protein>
    <submittedName>
        <fullName evidence="2">Molecular chaperone DnaJ</fullName>
    </submittedName>
</protein>
<name>A0A9X2VZ22_9SPHN</name>
<dbReference type="AlphaFoldDB" id="A0A9X2VZ22"/>
<dbReference type="InterPro" id="IPR001623">
    <property type="entry name" value="DnaJ_domain"/>
</dbReference>
<organism evidence="2 3">
    <name type="scientific">Tsuneonella litorea</name>
    <dbReference type="NCBI Taxonomy" id="2976475"/>
    <lineage>
        <taxon>Bacteria</taxon>
        <taxon>Pseudomonadati</taxon>
        <taxon>Pseudomonadota</taxon>
        <taxon>Alphaproteobacteria</taxon>
        <taxon>Sphingomonadales</taxon>
        <taxon>Erythrobacteraceae</taxon>
        <taxon>Tsuneonella</taxon>
    </lineage>
</organism>
<feature type="domain" description="J" evidence="1">
    <location>
        <begin position="39"/>
        <end position="95"/>
    </location>
</feature>
<dbReference type="InterPro" id="IPR036869">
    <property type="entry name" value="J_dom_sf"/>
</dbReference>
<gene>
    <name evidence="2" type="ORF">N0B51_03205</name>
</gene>
<dbReference type="PROSITE" id="PS50076">
    <property type="entry name" value="DNAJ_2"/>
    <property type="match status" value="1"/>
</dbReference>
<evidence type="ECO:0000259" key="1">
    <source>
        <dbReference type="PROSITE" id="PS50076"/>
    </source>
</evidence>
<proteinExistence type="predicted"/>
<dbReference type="RefSeq" id="WP_259960730.1">
    <property type="nucleotide sequence ID" value="NZ_JAOAMV010000001.1"/>
</dbReference>
<dbReference type="EMBL" id="JAOAMV010000001">
    <property type="protein sequence ID" value="MCT2557982.1"/>
    <property type="molecule type" value="Genomic_DNA"/>
</dbReference>
<keyword evidence="3" id="KW-1185">Reference proteome</keyword>
<accession>A0A9X2VZ22</accession>
<dbReference type="CDD" id="cd06257">
    <property type="entry name" value="DnaJ"/>
    <property type="match status" value="1"/>
</dbReference>